<organism evidence="4 5">
    <name type="scientific">Cystoisospora suis</name>
    <dbReference type="NCBI Taxonomy" id="483139"/>
    <lineage>
        <taxon>Eukaryota</taxon>
        <taxon>Sar</taxon>
        <taxon>Alveolata</taxon>
        <taxon>Apicomplexa</taxon>
        <taxon>Conoidasida</taxon>
        <taxon>Coccidia</taxon>
        <taxon>Eucoccidiorida</taxon>
        <taxon>Eimeriorina</taxon>
        <taxon>Sarcocystidae</taxon>
        <taxon>Cystoisospora</taxon>
    </lineage>
</organism>
<protein>
    <submittedName>
        <fullName evidence="4">Uncharacterized protein</fullName>
    </submittedName>
</protein>
<evidence type="ECO:0000313" key="4">
    <source>
        <dbReference type="EMBL" id="PHJ17739.1"/>
    </source>
</evidence>
<keyword evidence="2" id="KW-0677">Repeat</keyword>
<comment type="caution">
    <text evidence="4">The sequence shown here is derived from an EMBL/GenBank/DDBJ whole genome shotgun (WGS) entry which is preliminary data.</text>
</comment>
<evidence type="ECO:0000256" key="3">
    <source>
        <dbReference type="SAM" id="MobiDB-lite"/>
    </source>
</evidence>
<accession>A0A2C6KKS3</accession>
<dbReference type="RefSeq" id="XP_067919454.1">
    <property type="nucleotide sequence ID" value="XM_068068570.1"/>
</dbReference>
<dbReference type="PANTHER" id="PTHR44472:SF1">
    <property type="entry name" value="DDB1 AND CUL4 ASSOCIATED FACTOR 4"/>
    <property type="match status" value="1"/>
</dbReference>
<keyword evidence="1" id="KW-0853">WD repeat</keyword>
<feature type="compositionally biased region" description="Polar residues" evidence="3">
    <location>
        <begin position="351"/>
        <end position="365"/>
    </location>
</feature>
<feature type="compositionally biased region" description="Low complexity" evidence="3">
    <location>
        <begin position="924"/>
        <end position="940"/>
    </location>
</feature>
<dbReference type="GeneID" id="94431781"/>
<keyword evidence="5" id="KW-1185">Reference proteome</keyword>
<dbReference type="PANTHER" id="PTHR44472">
    <property type="entry name" value="DDB1- AND CUL4-ASSOCIATED FACTOR 4-RELATED"/>
    <property type="match status" value="1"/>
</dbReference>
<evidence type="ECO:0000313" key="5">
    <source>
        <dbReference type="Proteomes" id="UP000221165"/>
    </source>
</evidence>
<sequence length="1621" mass="176373">MTDSLSFPPELPGFFWDPEKKRYFPLASQKPPAVSAACPDSRNALRLLLSSSKSRQEARLCSLTAVAGRERLPPERYNSAQQGPGRERRGTCISPLHRGPQGKRMHSRKARRGYSRAVEGRESLRRMSYEGPREAKSNIESAHDSAEDGEHSIWNPCMDESKRKNAKDWVDTLKGQEEGRGKLGLRVNGERGRRKRRARSVTDEDSIWEEDNGEGDERVDLHSVKEGDRVNHLGTRVLTPQAGLPAAALSYSPCFKKARDGMSASVTHVESLPSVSPFFLSLAGGEENQLLFCYSTLLEEKTNNCFLLFRALRRGIPHWISRSSRLLTYTRTATLPFSSSRNSAGPAYQRSAVTSPTAGGKSQSCKGVVIRPKAQQAVSLQRRNTALQLRLPVESGWDEVMFLRFRCGQKKTAATTSYARKRSLSFCSPLLELSVSQRSSSSPSVFMMRASQLSSFPSSSLGHSCYSSIGTEKEEARPQITGVEIQERFWLHRMRHRLIVSPQQIHGLSAFLVSCTSSHPRVLHASSAVSEASSRCPGLMASSSPPASPNHTVHAEECPRQDILLHVSAGDTIESLQVVSPLFLDQLRTFGVRYHRGMISRLIEEKWKARVSSRRSTGLVSSLPSELMTTKNGQIRGADKAPFRRVSRSAVQAKCRVTANQRTADVQKEKDQQLFLCRKQEEKKIYQELTDTYFLEVEGLERKQRSMWERMLQSRPSEVRTAEGRGSLGRLAGLEIIGSFLICSHLGSCASGGCLRVFRTPAWWLPGPKTRAAQRGVSHPVYTRENGTVGEPSWLSDVLEGAEGAHLYPAPTERVPTSASLRCGATSDDATRPVVSESDECNYGTKKRSPSLSARHLERRVRTRPNVARRSTLVGPPSPAVESSSNAEAVSTGGAGPVFSFREPPDARQANPQPGVSLPKTDSGRSVSSSPMRSDLSMASGSLMPGCVCPRPSGHSTRVGTNQGRESRPEGGPGPPVSTVSGSRACGLVAEARDLAADVWCSAASFSQGSLQEKDVCAFDIIVGGSDPLLQALRFTEGSSSLSTVWQWRGFSAQGRTAEEGVRAEPPTPRRRGGERRTTPACLAVAWGSPLQGFDQGRQVNSSSVMAGLRDGSVYLVDVRVKETQPGMQLLAAETEADSFVTFSSKSDFSVNGQFLAKESHWGKIRKGGPVSCIRVVTGTTAIVARGSEELLLLDWREGTGGADTGAGHRERRNKVCVGRYLPTGCAPVPEAAHLPGSSLSPAQTRRQCVLDKHGQIVFSVCPCRGLLLFHRLDCPGAPVRTIDVHTEVMRLLSSRRGRGDDEAESEPLCSDQVHSAWCHNVLPEGLKVDETGFFTSLERHVPFELYGTCARVPTVPSFSLSGDGETGSRDAGSSQPENSFSSVSCWYAENQAASLLPDRSSGVRLRESLPGTGCTGWSCPAFVSPWGDSIPGCPMVNAEQSRLMRMGTPCGQSLGLPAVAVPCYSGSEASLPEYSLCGKLMQTQRSCSVVKPYCDTIPRCSVVEHSQHSPSVHMRTEVTRAAAPGGRRREQQSARVKLVASDSQLRSCHFDVLSNKVLRGSRSSETNSLPEAVLLYGEKRDLGDAGNVYGGRARAGGDVFLAVSSWGYHIVSCWGRDAGG</sequence>
<evidence type="ECO:0000256" key="1">
    <source>
        <dbReference type="ARBA" id="ARBA00022574"/>
    </source>
</evidence>
<feature type="region of interest" description="Disordered" evidence="3">
    <location>
        <begin position="338"/>
        <end position="365"/>
    </location>
</feature>
<dbReference type="OrthoDB" id="3068031at2759"/>
<feature type="compositionally biased region" description="Low complexity" evidence="3">
    <location>
        <begin position="880"/>
        <end position="891"/>
    </location>
</feature>
<name>A0A2C6KKS3_9APIC</name>
<feature type="region of interest" description="Disordered" evidence="3">
    <location>
        <begin position="72"/>
        <end position="157"/>
    </location>
</feature>
<feature type="compositionally biased region" description="Basic residues" evidence="3">
    <location>
        <begin position="100"/>
        <end position="114"/>
    </location>
</feature>
<feature type="region of interest" description="Disordered" evidence="3">
    <location>
        <begin position="189"/>
        <end position="214"/>
    </location>
</feature>
<feature type="region of interest" description="Disordered" evidence="3">
    <location>
        <begin position="1056"/>
        <end position="1077"/>
    </location>
</feature>
<proteinExistence type="predicted"/>
<feature type="compositionally biased region" description="Polar residues" evidence="3">
    <location>
        <begin position="954"/>
        <end position="963"/>
    </location>
</feature>
<feature type="region of interest" description="Disordered" evidence="3">
    <location>
        <begin position="817"/>
        <end position="980"/>
    </location>
</feature>
<dbReference type="Proteomes" id="UP000221165">
    <property type="component" value="Unassembled WGS sequence"/>
</dbReference>
<reference evidence="4 5" key="1">
    <citation type="journal article" date="2017" name="Int. J. Parasitol.">
        <title>The genome of the protozoan parasite Cystoisospora suis and a reverse vaccinology approach to identify vaccine candidates.</title>
        <authorList>
            <person name="Palmieri N."/>
            <person name="Shrestha A."/>
            <person name="Ruttkowski B."/>
            <person name="Beck T."/>
            <person name="Vogl C."/>
            <person name="Tomley F."/>
            <person name="Blake D.P."/>
            <person name="Joachim A."/>
        </authorList>
    </citation>
    <scope>NUCLEOTIDE SEQUENCE [LARGE SCALE GENOMIC DNA]</scope>
    <source>
        <strain evidence="4 5">Wien I</strain>
    </source>
</reference>
<feature type="compositionally biased region" description="Basic and acidic residues" evidence="3">
    <location>
        <begin position="118"/>
        <end position="151"/>
    </location>
</feature>
<gene>
    <name evidence="4" type="ORF">CSUI_008437</name>
</gene>
<dbReference type="VEuPathDB" id="ToxoDB:CSUI_008437"/>
<feature type="compositionally biased region" description="Acidic residues" evidence="3">
    <location>
        <begin position="203"/>
        <end position="214"/>
    </location>
</feature>
<dbReference type="EMBL" id="MIGC01004725">
    <property type="protein sequence ID" value="PHJ17739.1"/>
    <property type="molecule type" value="Genomic_DNA"/>
</dbReference>
<evidence type="ECO:0000256" key="2">
    <source>
        <dbReference type="ARBA" id="ARBA00022737"/>
    </source>
</evidence>
<dbReference type="InterPro" id="IPR052254">
    <property type="entry name" value="CUL4-DDB1_E3_ligase_receptor"/>
</dbReference>